<evidence type="ECO:0000256" key="10">
    <source>
        <dbReference type="RuleBase" id="RU361143"/>
    </source>
</evidence>
<protein>
    <recommendedName>
        <fullName evidence="10">Dolichyl-diphosphooligosaccharide--protein glycosyltransferase subunit 1</fullName>
    </recommendedName>
</protein>
<dbReference type="eggNOG" id="KOG2291">
    <property type="taxonomic scope" value="Eukaryota"/>
</dbReference>
<dbReference type="OrthoDB" id="310030at2759"/>
<keyword evidence="6 10" id="KW-0732">Signal</keyword>
<dbReference type="FunCoup" id="H2ATD3">
    <property type="interactions" value="1199"/>
</dbReference>
<evidence type="ECO:0000256" key="3">
    <source>
        <dbReference type="ARBA" id="ARBA00004922"/>
    </source>
</evidence>
<dbReference type="Pfam" id="PF04597">
    <property type="entry name" value="Ribophorin_I"/>
    <property type="match status" value="1"/>
</dbReference>
<accession>H2ATD3</accession>
<dbReference type="GO" id="GO:0006488">
    <property type="term" value="P:dolichol-linked oligosaccharide biosynthetic process"/>
    <property type="evidence" value="ECO:0007669"/>
    <property type="project" value="EnsemblFungi"/>
</dbReference>
<proteinExistence type="inferred from homology"/>
<evidence type="ECO:0000256" key="2">
    <source>
        <dbReference type="ARBA" id="ARBA00004115"/>
    </source>
</evidence>
<dbReference type="GO" id="GO:0008250">
    <property type="term" value="C:oligosaccharyltransferase complex"/>
    <property type="evidence" value="ECO:0007669"/>
    <property type="project" value="UniProtKB-UniRule"/>
</dbReference>
<feature type="chain" id="PRO_5005133654" description="Dolichyl-diphosphooligosaccharide--protein glycosyltransferase subunit 1" evidence="10">
    <location>
        <begin position="24"/>
        <end position="470"/>
    </location>
</feature>
<dbReference type="KEGG" id="kaf:KAFR_0C06370"/>
<evidence type="ECO:0000313" key="11">
    <source>
        <dbReference type="EMBL" id="CCF57633.1"/>
    </source>
</evidence>
<evidence type="ECO:0000313" key="12">
    <source>
        <dbReference type="Proteomes" id="UP000005220"/>
    </source>
</evidence>
<keyword evidence="8 10" id="KW-1133">Transmembrane helix</keyword>
<reference evidence="11 12" key="1">
    <citation type="journal article" date="2011" name="Proc. Natl. Acad. Sci. U.S.A.">
        <title>Evolutionary erosion of yeast sex chromosomes by mating-type switching accidents.</title>
        <authorList>
            <person name="Gordon J.L."/>
            <person name="Armisen D."/>
            <person name="Proux-Wera E."/>
            <person name="Oheigeartaigh S.S."/>
            <person name="Byrne K.P."/>
            <person name="Wolfe K.H."/>
        </authorList>
    </citation>
    <scope>NUCLEOTIDE SEQUENCE [LARGE SCALE GENOMIC DNA]</scope>
    <source>
        <strain evidence="12">ATCC 22294 / BCRC 22015 / CBS 2517 / CECT 1963 / NBRC 1671 / NRRL Y-8276</strain>
    </source>
</reference>
<evidence type="ECO:0000256" key="7">
    <source>
        <dbReference type="ARBA" id="ARBA00022824"/>
    </source>
</evidence>
<evidence type="ECO:0000256" key="8">
    <source>
        <dbReference type="ARBA" id="ARBA00022989"/>
    </source>
</evidence>
<gene>
    <name evidence="11" type="primary">KAFR0C06370</name>
    <name evidence="11" type="ORF">KAFR_0C06370</name>
</gene>
<keyword evidence="7 10" id="KW-0256">Endoplasmic reticulum</keyword>
<dbReference type="EMBL" id="HE650823">
    <property type="protein sequence ID" value="CCF57633.1"/>
    <property type="molecule type" value="Genomic_DNA"/>
</dbReference>
<dbReference type="Proteomes" id="UP000005220">
    <property type="component" value="Chromosome 3"/>
</dbReference>
<dbReference type="PANTHER" id="PTHR21049:SF0">
    <property type="entry name" value="DOLICHYL-DIPHOSPHOOLIGOSACCHARIDE--PROTEIN GLYCOSYLTRANSFERASE SUBUNIT 1"/>
    <property type="match status" value="1"/>
</dbReference>
<evidence type="ECO:0000256" key="4">
    <source>
        <dbReference type="ARBA" id="ARBA00008905"/>
    </source>
</evidence>
<dbReference type="STRING" id="1071382.H2ATD3"/>
<dbReference type="InterPro" id="IPR007676">
    <property type="entry name" value="Ribophorin_I"/>
</dbReference>
<dbReference type="GeneID" id="13885551"/>
<evidence type="ECO:0000256" key="9">
    <source>
        <dbReference type="ARBA" id="ARBA00023136"/>
    </source>
</evidence>
<dbReference type="InParanoid" id="H2ATD3"/>
<dbReference type="HOGENOM" id="CLU_031381_1_0_1"/>
<dbReference type="PANTHER" id="PTHR21049">
    <property type="entry name" value="RIBOPHORIN I"/>
    <property type="match status" value="1"/>
</dbReference>
<dbReference type="RefSeq" id="XP_003956768.1">
    <property type="nucleotide sequence ID" value="XM_003956719.1"/>
</dbReference>
<evidence type="ECO:0000256" key="1">
    <source>
        <dbReference type="ARBA" id="ARBA00002791"/>
    </source>
</evidence>
<comment type="subunit">
    <text evidence="10">Component of the oligosaccharyltransferase (OST) complex.</text>
</comment>
<keyword evidence="12" id="KW-1185">Reference proteome</keyword>
<comment type="function">
    <text evidence="1 10">Subunit of the oligosaccharyl transferase (OST) complex that catalyzes the initial transfer of a defined glycan (Glc(3)Man(9)GlcNAc(2) in eukaryotes) from the lipid carrier dolichol-pyrophosphate to an asparagine residue within an Asn-X-Ser/Thr consensus motif in nascent polypeptide chains, the first step in protein N-glycosylation. N-glycosylation occurs cotranslationally and the complex associates with the Sec61 complex at the channel-forming translocon complex that mediates protein translocation across the endoplasmic reticulum (ER). All subunits are required for a maximal enzyme activity.</text>
</comment>
<evidence type="ECO:0000256" key="5">
    <source>
        <dbReference type="ARBA" id="ARBA00022692"/>
    </source>
</evidence>
<dbReference type="GO" id="GO:0018279">
    <property type="term" value="P:protein N-linked glycosylation via asparagine"/>
    <property type="evidence" value="ECO:0007669"/>
    <property type="project" value="EnsemblFungi"/>
</dbReference>
<name>H2ATD3_KAZAF</name>
<comment type="pathway">
    <text evidence="3 10">Protein modification; protein glycosylation.</text>
</comment>
<dbReference type="UniPathway" id="UPA00378"/>
<comment type="similarity">
    <text evidence="4 10">Belongs to the OST1 family.</text>
</comment>
<sequence>MFVSRIWWISTIFMFCLNRIVTANQFIPPENWRNIRYFREIDVSNPFTGESYDLTIENISDEPQNQYYIALSEDVALSTSMITAAIKGTEKFLACQTVATFTQLKDGTVIKYALLAFPTPIQPHSQVSIMAKFYHTLAPTPYPEHISIDDIQHLSIKENRYPLSPYDTDIFSLRITGSDDFYELNPPKDKSAQGVLTLEGFKFGPHHDVESFTINEATIVYGSDAPVNKITHLNRDVWISHWANTVQYQEYYEIKNVGAKLKDGFSRLDFIRHQQKSPSGHYSTIFNIALPENSTDHFVTDKIGLVSTHEVRGDTLTLKPRFPIFGGWGYNFTIGWTNPLSQVLRKDPTDDDTYILCITSLNGPSSATYDFAHVTIYLPEGVEYVDVGTALPFDEATVEPEYSFFDLQDGHQKITFNFKNLFDELGKGEVLIKYKYPKTAMYKKPLSIACYWFIGLLSFFVLKNVNIGIY</sequence>
<keyword evidence="5 10" id="KW-0812">Transmembrane</keyword>
<evidence type="ECO:0000256" key="6">
    <source>
        <dbReference type="ARBA" id="ARBA00022729"/>
    </source>
</evidence>
<organism evidence="11 12">
    <name type="scientific">Kazachstania africana (strain ATCC 22294 / BCRC 22015 / CBS 2517 / CECT 1963 / NBRC 1671 / NRRL Y-8276)</name>
    <name type="common">Yeast</name>
    <name type="synonym">Kluyveromyces africanus</name>
    <dbReference type="NCBI Taxonomy" id="1071382"/>
    <lineage>
        <taxon>Eukaryota</taxon>
        <taxon>Fungi</taxon>
        <taxon>Dikarya</taxon>
        <taxon>Ascomycota</taxon>
        <taxon>Saccharomycotina</taxon>
        <taxon>Saccharomycetes</taxon>
        <taxon>Saccharomycetales</taxon>
        <taxon>Saccharomycetaceae</taxon>
        <taxon>Kazachstania</taxon>
    </lineage>
</organism>
<comment type="subcellular location">
    <subcellularLocation>
        <location evidence="2 10">Endoplasmic reticulum membrane</location>
        <topology evidence="2 10">Single-pass type I membrane protein</topology>
    </subcellularLocation>
</comment>
<dbReference type="AlphaFoldDB" id="H2ATD3"/>
<keyword evidence="9 10" id="KW-0472">Membrane</keyword>
<dbReference type="GO" id="GO:0005198">
    <property type="term" value="F:structural molecule activity"/>
    <property type="evidence" value="ECO:0007669"/>
    <property type="project" value="EnsemblFungi"/>
</dbReference>
<feature type="transmembrane region" description="Helical" evidence="10">
    <location>
        <begin position="445"/>
        <end position="462"/>
    </location>
</feature>
<feature type="signal peptide" evidence="10">
    <location>
        <begin position="1"/>
        <end position="23"/>
    </location>
</feature>